<dbReference type="Proteomes" id="UP000011087">
    <property type="component" value="Unassembled WGS sequence"/>
</dbReference>
<dbReference type="SUPFAM" id="SSF52799">
    <property type="entry name" value="(Phosphotyrosine protein) phosphatases II"/>
    <property type="match status" value="1"/>
</dbReference>
<dbReference type="Gene3D" id="3.90.190.10">
    <property type="entry name" value="Protein tyrosine phosphatase superfamily"/>
    <property type="match status" value="1"/>
</dbReference>
<dbReference type="InterPro" id="IPR057023">
    <property type="entry name" value="PTP-SAK"/>
</dbReference>
<evidence type="ECO:0000313" key="6">
    <source>
        <dbReference type="Proteomes" id="UP000011087"/>
    </source>
</evidence>
<feature type="region of interest" description="Disordered" evidence="2">
    <location>
        <begin position="1"/>
        <end position="32"/>
    </location>
</feature>
<dbReference type="InterPro" id="IPR000387">
    <property type="entry name" value="Tyr_Pase_dom"/>
</dbReference>
<keyword evidence="6" id="KW-1185">Reference proteome</keyword>
<reference evidence="6" key="2">
    <citation type="submission" date="2012-11" db="EMBL/GenBank/DDBJ databases">
        <authorList>
            <person name="Kuo A."/>
            <person name="Curtis B.A."/>
            <person name="Tanifuji G."/>
            <person name="Burki F."/>
            <person name="Gruber A."/>
            <person name="Irimia M."/>
            <person name="Maruyama S."/>
            <person name="Arias M.C."/>
            <person name="Ball S.G."/>
            <person name="Gile G.H."/>
            <person name="Hirakawa Y."/>
            <person name="Hopkins J.F."/>
            <person name="Rensing S.A."/>
            <person name="Schmutz J."/>
            <person name="Symeonidi A."/>
            <person name="Elias M."/>
            <person name="Eveleigh R.J."/>
            <person name="Herman E.K."/>
            <person name="Klute M.J."/>
            <person name="Nakayama T."/>
            <person name="Obornik M."/>
            <person name="Reyes-Prieto A."/>
            <person name="Armbrust E.V."/>
            <person name="Aves S.J."/>
            <person name="Beiko R.G."/>
            <person name="Coutinho P."/>
            <person name="Dacks J.B."/>
            <person name="Durnford D.G."/>
            <person name="Fast N.M."/>
            <person name="Green B.R."/>
            <person name="Grisdale C."/>
            <person name="Hempe F."/>
            <person name="Henrissat B."/>
            <person name="Hoppner M.P."/>
            <person name="Ishida K.-I."/>
            <person name="Kim E."/>
            <person name="Koreny L."/>
            <person name="Kroth P.G."/>
            <person name="Liu Y."/>
            <person name="Malik S.-B."/>
            <person name="Maier U.G."/>
            <person name="McRose D."/>
            <person name="Mock T."/>
            <person name="Neilson J.A."/>
            <person name="Onodera N.T."/>
            <person name="Poole A.M."/>
            <person name="Pritham E.J."/>
            <person name="Richards T.A."/>
            <person name="Rocap G."/>
            <person name="Roy S.W."/>
            <person name="Sarai C."/>
            <person name="Schaack S."/>
            <person name="Shirato S."/>
            <person name="Slamovits C.H."/>
            <person name="Spencer D.F."/>
            <person name="Suzuki S."/>
            <person name="Worden A.Z."/>
            <person name="Zauner S."/>
            <person name="Barry K."/>
            <person name="Bell C."/>
            <person name="Bharti A.K."/>
            <person name="Crow J.A."/>
            <person name="Grimwood J."/>
            <person name="Kramer R."/>
            <person name="Lindquist E."/>
            <person name="Lucas S."/>
            <person name="Salamov A."/>
            <person name="McFadden G.I."/>
            <person name="Lane C.E."/>
            <person name="Keeling P.J."/>
            <person name="Gray M.W."/>
            <person name="Grigoriev I.V."/>
            <person name="Archibald J.M."/>
        </authorList>
    </citation>
    <scope>NUCLEOTIDE SEQUENCE</scope>
    <source>
        <strain evidence="6">CCMP2712</strain>
    </source>
</reference>
<dbReference type="PaxDb" id="55529-EKX34737"/>
<dbReference type="RefSeq" id="XP_005821717.1">
    <property type="nucleotide sequence ID" value="XM_005821660.1"/>
</dbReference>
<dbReference type="KEGG" id="gtt:GUITHDRAFT_155640"/>
<dbReference type="Pfam" id="PF22784">
    <property type="entry name" value="PTP-SAK"/>
    <property type="match status" value="1"/>
</dbReference>
<reference evidence="5" key="3">
    <citation type="submission" date="2015-06" db="UniProtKB">
        <authorList>
            <consortium name="EnsemblProtists"/>
        </authorList>
    </citation>
    <scope>IDENTIFICATION</scope>
</reference>
<gene>
    <name evidence="4" type="ORF">GUITHDRAFT_155640</name>
</gene>
<evidence type="ECO:0000259" key="3">
    <source>
        <dbReference type="PROSITE" id="PS50056"/>
    </source>
</evidence>
<evidence type="ECO:0000256" key="1">
    <source>
        <dbReference type="ARBA" id="ARBA00022801"/>
    </source>
</evidence>
<evidence type="ECO:0000313" key="4">
    <source>
        <dbReference type="EMBL" id="EKX34737.1"/>
    </source>
</evidence>
<dbReference type="GO" id="GO:0016791">
    <property type="term" value="F:phosphatase activity"/>
    <property type="evidence" value="ECO:0007669"/>
    <property type="project" value="UniProtKB-ARBA"/>
</dbReference>
<feature type="compositionally biased region" description="Basic and acidic residues" evidence="2">
    <location>
        <begin position="10"/>
        <end position="30"/>
    </location>
</feature>
<dbReference type="OrthoDB" id="432447at2759"/>
<proteinExistence type="predicted"/>
<dbReference type="HOGENOM" id="CLU_1417569_0_0_1"/>
<evidence type="ECO:0000313" key="5">
    <source>
        <dbReference type="EnsemblProtists" id="EKX34737"/>
    </source>
</evidence>
<keyword evidence="1" id="KW-0378">Hydrolase</keyword>
<dbReference type="PROSITE" id="PS00383">
    <property type="entry name" value="TYR_PHOSPHATASE_1"/>
    <property type="match status" value="1"/>
</dbReference>
<evidence type="ECO:0000256" key="2">
    <source>
        <dbReference type="SAM" id="MobiDB-lite"/>
    </source>
</evidence>
<dbReference type="PROSITE" id="PS50056">
    <property type="entry name" value="TYR_PHOSPHATASE_2"/>
    <property type="match status" value="1"/>
</dbReference>
<reference evidence="4 6" key="1">
    <citation type="journal article" date="2012" name="Nature">
        <title>Algal genomes reveal evolutionary mosaicism and the fate of nucleomorphs.</title>
        <authorList>
            <consortium name="DOE Joint Genome Institute"/>
            <person name="Curtis B.A."/>
            <person name="Tanifuji G."/>
            <person name="Burki F."/>
            <person name="Gruber A."/>
            <person name="Irimia M."/>
            <person name="Maruyama S."/>
            <person name="Arias M.C."/>
            <person name="Ball S.G."/>
            <person name="Gile G.H."/>
            <person name="Hirakawa Y."/>
            <person name="Hopkins J.F."/>
            <person name="Kuo A."/>
            <person name="Rensing S.A."/>
            <person name="Schmutz J."/>
            <person name="Symeonidi A."/>
            <person name="Elias M."/>
            <person name="Eveleigh R.J."/>
            <person name="Herman E.K."/>
            <person name="Klute M.J."/>
            <person name="Nakayama T."/>
            <person name="Obornik M."/>
            <person name="Reyes-Prieto A."/>
            <person name="Armbrust E.V."/>
            <person name="Aves S.J."/>
            <person name="Beiko R.G."/>
            <person name="Coutinho P."/>
            <person name="Dacks J.B."/>
            <person name="Durnford D.G."/>
            <person name="Fast N.M."/>
            <person name="Green B.R."/>
            <person name="Grisdale C.J."/>
            <person name="Hempel F."/>
            <person name="Henrissat B."/>
            <person name="Hoppner M.P."/>
            <person name="Ishida K."/>
            <person name="Kim E."/>
            <person name="Koreny L."/>
            <person name="Kroth P.G."/>
            <person name="Liu Y."/>
            <person name="Malik S.B."/>
            <person name="Maier U.G."/>
            <person name="McRose D."/>
            <person name="Mock T."/>
            <person name="Neilson J.A."/>
            <person name="Onodera N.T."/>
            <person name="Poole A.M."/>
            <person name="Pritham E.J."/>
            <person name="Richards T.A."/>
            <person name="Rocap G."/>
            <person name="Roy S.W."/>
            <person name="Sarai C."/>
            <person name="Schaack S."/>
            <person name="Shirato S."/>
            <person name="Slamovits C.H."/>
            <person name="Spencer D.F."/>
            <person name="Suzuki S."/>
            <person name="Worden A.Z."/>
            <person name="Zauner S."/>
            <person name="Barry K."/>
            <person name="Bell C."/>
            <person name="Bharti A.K."/>
            <person name="Crow J.A."/>
            <person name="Grimwood J."/>
            <person name="Kramer R."/>
            <person name="Lindquist E."/>
            <person name="Lucas S."/>
            <person name="Salamov A."/>
            <person name="McFadden G.I."/>
            <person name="Lane C.E."/>
            <person name="Keeling P.J."/>
            <person name="Gray M.W."/>
            <person name="Grigoriev I.V."/>
            <person name="Archibald J.M."/>
        </authorList>
    </citation>
    <scope>NUCLEOTIDE SEQUENCE</scope>
    <source>
        <strain evidence="4 6">CCMP2712</strain>
    </source>
</reference>
<dbReference type="InterPro" id="IPR029021">
    <property type="entry name" value="Prot-tyrosine_phosphatase-like"/>
</dbReference>
<dbReference type="EMBL" id="JH993103">
    <property type="protein sequence ID" value="EKX34737.1"/>
    <property type="molecule type" value="Genomic_DNA"/>
</dbReference>
<sequence>MAQFNFGASSEREGETIHGSERPGSSEDLNKPGAIGMEMVEQWAKFMSEQGIKNILCLLNEEEHTFFQSPGYKQSVVQAGFEANKIHLVDVYKEGSADEIEKVLKEAKNAGEKLVVHCSGGEGRTGLVLAYWLTLDCGLDAAAACEQTVKTAAKLGVSRKPSEQKLKNFIAQRKL</sequence>
<protein>
    <recommendedName>
        <fullName evidence="3">Tyrosine specific protein phosphatases domain-containing protein</fullName>
    </recommendedName>
</protein>
<dbReference type="InterPro" id="IPR016130">
    <property type="entry name" value="Tyr_Pase_AS"/>
</dbReference>
<dbReference type="STRING" id="905079.L1IF86"/>
<dbReference type="OMA" id="NIKRVCC"/>
<accession>L1IF86</accession>
<feature type="domain" description="Tyrosine specific protein phosphatases" evidence="3">
    <location>
        <begin position="94"/>
        <end position="140"/>
    </location>
</feature>
<name>L1IF86_GUITC</name>
<dbReference type="AlphaFoldDB" id="L1IF86"/>
<dbReference type="EnsemblProtists" id="EKX34737">
    <property type="protein sequence ID" value="EKX34737"/>
    <property type="gene ID" value="GUITHDRAFT_155640"/>
</dbReference>
<organism evidence="4">
    <name type="scientific">Guillardia theta (strain CCMP2712)</name>
    <name type="common">Cryptophyte</name>
    <dbReference type="NCBI Taxonomy" id="905079"/>
    <lineage>
        <taxon>Eukaryota</taxon>
        <taxon>Cryptophyceae</taxon>
        <taxon>Pyrenomonadales</taxon>
        <taxon>Geminigeraceae</taxon>
        <taxon>Guillardia</taxon>
    </lineage>
</organism>
<dbReference type="GeneID" id="17291530"/>
<dbReference type="eggNOG" id="ENOG502S79E">
    <property type="taxonomic scope" value="Eukaryota"/>
</dbReference>